<keyword evidence="14 17" id="KW-0539">Nucleus</keyword>
<dbReference type="InterPro" id="IPR014013">
    <property type="entry name" value="Helic_SF1/SF2_ATP-bd_DinG/Rad3"/>
</dbReference>
<keyword evidence="11 17" id="KW-0238">DNA-binding</keyword>
<dbReference type="InterPro" id="IPR013020">
    <property type="entry name" value="Rad3/Chl1-like"/>
</dbReference>
<dbReference type="InterPro" id="IPR002464">
    <property type="entry name" value="DNA/RNA_helicase_DEAH_CS"/>
</dbReference>
<dbReference type="GO" id="GO:0090657">
    <property type="term" value="P:telomeric loop disassembly"/>
    <property type="evidence" value="ECO:0007669"/>
    <property type="project" value="TreeGrafter"/>
</dbReference>
<dbReference type="InterPro" id="IPR010614">
    <property type="entry name" value="RAD3-like_helicase_DEAD"/>
</dbReference>
<accession>A0A1B6HRV6</accession>
<organism evidence="19">
    <name type="scientific">Homalodisca liturata</name>
    <dbReference type="NCBI Taxonomy" id="320908"/>
    <lineage>
        <taxon>Eukaryota</taxon>
        <taxon>Metazoa</taxon>
        <taxon>Ecdysozoa</taxon>
        <taxon>Arthropoda</taxon>
        <taxon>Hexapoda</taxon>
        <taxon>Insecta</taxon>
        <taxon>Pterygota</taxon>
        <taxon>Neoptera</taxon>
        <taxon>Paraneoptera</taxon>
        <taxon>Hemiptera</taxon>
        <taxon>Auchenorrhyncha</taxon>
        <taxon>Membracoidea</taxon>
        <taxon>Cicadellidae</taxon>
        <taxon>Cicadellinae</taxon>
        <taxon>Proconiini</taxon>
        <taxon>Homalodisca</taxon>
    </lineage>
</organism>
<dbReference type="InterPro" id="IPR045028">
    <property type="entry name" value="DinG/Rad3-like"/>
</dbReference>
<dbReference type="HAMAP" id="MF_03065">
    <property type="entry name" value="RTEL1"/>
    <property type="match status" value="1"/>
</dbReference>
<evidence type="ECO:0000256" key="5">
    <source>
        <dbReference type="ARBA" id="ARBA00022763"/>
    </source>
</evidence>
<dbReference type="GO" id="GO:1904430">
    <property type="term" value="P:negative regulation of t-circle formation"/>
    <property type="evidence" value="ECO:0007669"/>
    <property type="project" value="TreeGrafter"/>
</dbReference>
<evidence type="ECO:0000256" key="10">
    <source>
        <dbReference type="ARBA" id="ARBA00023014"/>
    </source>
</evidence>
<comment type="function">
    <text evidence="17">A probable ATP-dependent DNA helicase implicated in DNA repair and the maintenance of genomic stability. Acts as an anti-recombinase to counteract toxic recombination and limit crossover during meiosis. Regulates meiotic recombination and crossover homeostasis by physically dissociating strand invasion events and thereby promotes noncrossover repair by meiotic synthesis dependent strand annealing (SDSA) as well as disassembly of D loop recombination intermediates.</text>
</comment>
<dbReference type="InterPro" id="IPR030845">
    <property type="entry name" value="RTEL1"/>
</dbReference>
<comment type="subcellular location">
    <subcellularLocation>
        <location evidence="1 17">Nucleus</location>
    </subcellularLocation>
</comment>
<dbReference type="GO" id="GO:0005576">
    <property type="term" value="C:extracellular region"/>
    <property type="evidence" value="ECO:0007669"/>
    <property type="project" value="InterPro"/>
</dbReference>
<dbReference type="SUPFAM" id="SSF52540">
    <property type="entry name" value="P-loop containing nucleoside triphosphate hydrolases"/>
    <property type="match status" value="2"/>
</dbReference>
<dbReference type="SMART" id="SM00488">
    <property type="entry name" value="DEXDc2"/>
    <property type="match status" value="1"/>
</dbReference>
<evidence type="ECO:0000256" key="9">
    <source>
        <dbReference type="ARBA" id="ARBA00023004"/>
    </source>
</evidence>
<dbReference type="GO" id="GO:0051539">
    <property type="term" value="F:4 iron, 4 sulfur cluster binding"/>
    <property type="evidence" value="ECO:0007669"/>
    <property type="project" value="UniProtKB-UniRule"/>
</dbReference>
<evidence type="ECO:0000259" key="18">
    <source>
        <dbReference type="PROSITE" id="PS51193"/>
    </source>
</evidence>
<dbReference type="GO" id="GO:0010569">
    <property type="term" value="P:regulation of double-strand break repair via homologous recombination"/>
    <property type="evidence" value="ECO:0007669"/>
    <property type="project" value="UniProtKB-UniRule"/>
</dbReference>
<evidence type="ECO:0000256" key="14">
    <source>
        <dbReference type="ARBA" id="ARBA00023242"/>
    </source>
</evidence>
<sequence>MTEVIIRDVPIKFPFTPYKVQEDYMSKVLECLQTGVNGVLESPTGTGKTLSLLCSSLAWLQAKKAQAQATAQGLLLNNDSQQTFNTTLQAELKKSTGVPESSGDAMWSERLATPHIIYASRTHSQLTQVMKELKRSGYSHVKAAILGSRDQLCLHPDLSQEQGFMKVTMCRAKVRERTCHFYNNFDTNKMDKGFAPPEVVDIEDLVKFGNKRQCCPYYLARELTTSADITFMPYNYLLNPQTRQQQRLDLNNAVVILDEAHNVEKMCEESASVHFSSTDIALCINEVTQAMKKFSDNLNQESDGDTELDFKLEDLCLLKTMFLALEKAVDEIELDTVKEEGPNKGKKAGRTFPGSYIFELLGKAEIQGENVPVIDQALTGLAQFLSTTSDSPLASKGNMLVRFNEFLKVVYASCGPQGVKNNSDLFYKVYIEPEVPKKAKPDSWSSSKTTLNSNAKVINFWCFSPGFAMRSLLKQGVHCIVLTSGTLSPLHATISELGIPIPVQLENPHIIEPSQISVNVLNKGPTGEKLISTFANRENPKYLGDLGRMLTNFCRVVPDGVLMFFPSYPLMEKTINLWQQEGFWSQIIALKPLFVEPQYRDRLADVMKEYNSALEAEDSRGAVFLAVLRGKVSEGMDFADARCRAVIITGLPYPPFKDPRIILKREYVDNLRKTDPKALSGNEWYQLEATRAVNQAVGRVIRHGSDFGAIMLCDCRFESSNITNSLSAWVRPHINKCQEFGLAYGRVSKFFKSMGITPQTRPIQSGASFDSVEGKVRVKEKAEKPRKENLSQNSMQQFIEKVLQTQPKTKTSAQPSPSGLFDAIDVSTSQSESRKKDILRKCFNQPKEEPTQPQVLPVAKKRKLQIVPLKFDPCEPSSSEAERSKTSMEYIREVKSRISDDNFLQLKNAVKAYAHPQQSNYNNTILCLRKVFPDSKTKDLFIGFKRYIKAEHLKQFEELCLKLFGSMT</sequence>
<feature type="binding site" evidence="17">
    <location>
        <position position="170"/>
    </location>
    <ligand>
        <name>[4Fe-4S] cluster</name>
        <dbReference type="ChEBI" id="CHEBI:49883"/>
    </ligand>
</feature>
<dbReference type="PANTHER" id="PTHR11472">
    <property type="entry name" value="DNA REPAIR DEAD HELICASE RAD3/XP-D SUBFAMILY MEMBER"/>
    <property type="match status" value="1"/>
</dbReference>
<evidence type="ECO:0000256" key="17">
    <source>
        <dbReference type="HAMAP-Rule" id="MF_03065"/>
    </source>
</evidence>
<dbReference type="Pfam" id="PF23109">
    <property type="entry name" value="ARCH_RTEL1"/>
    <property type="match status" value="1"/>
</dbReference>
<dbReference type="InterPro" id="IPR014001">
    <property type="entry name" value="Helicase_ATP-bd"/>
</dbReference>
<feature type="domain" description="Helicase ATP-binding" evidence="18">
    <location>
        <begin position="7"/>
        <end position="322"/>
    </location>
</feature>
<evidence type="ECO:0000256" key="7">
    <source>
        <dbReference type="ARBA" id="ARBA00022806"/>
    </source>
</evidence>
<evidence type="ECO:0000256" key="3">
    <source>
        <dbReference type="ARBA" id="ARBA00022723"/>
    </source>
</evidence>
<dbReference type="FunFam" id="3.40.50.300:FF:000431">
    <property type="entry name" value="Regulator of telomere elongation helicase 1"/>
    <property type="match status" value="1"/>
</dbReference>
<keyword evidence="10 17" id="KW-0411">Iron-sulfur</keyword>
<name>A0A1B6HRV6_9HEMI</name>
<dbReference type="GO" id="GO:0006281">
    <property type="term" value="P:DNA repair"/>
    <property type="evidence" value="ECO:0007669"/>
    <property type="project" value="UniProtKB-UniRule"/>
</dbReference>
<keyword evidence="9 17" id="KW-0408">Iron</keyword>
<evidence type="ECO:0000256" key="13">
    <source>
        <dbReference type="ARBA" id="ARBA00023235"/>
    </source>
</evidence>
<dbReference type="EMBL" id="GECU01030304">
    <property type="protein sequence ID" value="JAS77402.1"/>
    <property type="molecule type" value="Transcribed_RNA"/>
</dbReference>
<dbReference type="Pfam" id="PF06733">
    <property type="entry name" value="DEAD_2"/>
    <property type="match status" value="1"/>
</dbReference>
<dbReference type="GO" id="GO:0006310">
    <property type="term" value="P:DNA recombination"/>
    <property type="evidence" value="ECO:0007669"/>
    <property type="project" value="InterPro"/>
</dbReference>
<evidence type="ECO:0000256" key="1">
    <source>
        <dbReference type="ARBA" id="ARBA00004123"/>
    </source>
</evidence>
<dbReference type="GO" id="GO:0005524">
    <property type="term" value="F:ATP binding"/>
    <property type="evidence" value="ECO:0007669"/>
    <property type="project" value="UniProtKB-UniRule"/>
</dbReference>
<evidence type="ECO:0000256" key="11">
    <source>
        <dbReference type="ARBA" id="ARBA00023125"/>
    </source>
</evidence>
<keyword evidence="7 17" id="KW-0347">Helicase</keyword>
<dbReference type="GO" id="GO:0005634">
    <property type="term" value="C:nucleus"/>
    <property type="evidence" value="ECO:0007669"/>
    <property type="project" value="UniProtKB-SubCell"/>
</dbReference>
<feature type="binding site" evidence="17">
    <location>
        <position position="179"/>
    </location>
    <ligand>
        <name>[4Fe-4S] cluster</name>
        <dbReference type="ChEBI" id="CHEBI:49883"/>
    </ligand>
</feature>
<dbReference type="Pfam" id="PF23116">
    <property type="entry name" value="HHD_RTEL1"/>
    <property type="match status" value="1"/>
</dbReference>
<dbReference type="PANTHER" id="PTHR11472:SF34">
    <property type="entry name" value="REGULATOR OF TELOMERE ELONGATION HELICASE 1"/>
    <property type="match status" value="1"/>
</dbReference>
<keyword evidence="3 17" id="KW-0479">Metal-binding</keyword>
<feature type="binding site" evidence="17">
    <location>
        <position position="153"/>
    </location>
    <ligand>
        <name>[4Fe-4S] cluster</name>
        <dbReference type="ChEBI" id="CHEBI:49883"/>
    </ligand>
</feature>
<feature type="binding site" evidence="17">
    <location>
        <position position="215"/>
    </location>
    <ligand>
        <name>[4Fe-4S] cluster</name>
        <dbReference type="ChEBI" id="CHEBI:49883"/>
    </ligand>
</feature>
<dbReference type="PROSITE" id="PS51193">
    <property type="entry name" value="HELICASE_ATP_BIND_2"/>
    <property type="match status" value="1"/>
</dbReference>
<dbReference type="PROSITE" id="PS00690">
    <property type="entry name" value="DEAH_ATP_HELICASE"/>
    <property type="match status" value="1"/>
</dbReference>
<keyword evidence="8 17" id="KW-0067">ATP-binding</keyword>
<dbReference type="SMART" id="SM00487">
    <property type="entry name" value="DEXDc"/>
    <property type="match status" value="1"/>
</dbReference>
<evidence type="ECO:0000256" key="15">
    <source>
        <dbReference type="ARBA" id="ARBA00049360"/>
    </source>
</evidence>
<dbReference type="InterPro" id="IPR006555">
    <property type="entry name" value="ATP-dep_Helicase_C"/>
</dbReference>
<keyword evidence="4 17" id="KW-0547">Nucleotide-binding</keyword>
<dbReference type="InterPro" id="IPR027417">
    <property type="entry name" value="P-loop_NTPase"/>
</dbReference>
<dbReference type="InterPro" id="IPR018116">
    <property type="entry name" value="Somatotropin_CS"/>
</dbReference>
<keyword evidence="12 17" id="KW-0234">DNA repair</keyword>
<keyword evidence="6 17" id="KW-0378">Hydrolase</keyword>
<keyword evidence="13 17" id="KW-0413">Isomerase</keyword>
<evidence type="ECO:0000256" key="12">
    <source>
        <dbReference type="ARBA" id="ARBA00023204"/>
    </source>
</evidence>
<keyword evidence="2 17" id="KW-0004">4Fe-4S</keyword>
<evidence type="ECO:0000256" key="4">
    <source>
        <dbReference type="ARBA" id="ARBA00022741"/>
    </source>
</evidence>
<dbReference type="NCBIfam" id="TIGR00604">
    <property type="entry name" value="rad3"/>
    <property type="match status" value="1"/>
</dbReference>
<dbReference type="Pfam" id="PF13307">
    <property type="entry name" value="Helicase_C_2"/>
    <property type="match status" value="1"/>
</dbReference>
<dbReference type="GO" id="GO:0046872">
    <property type="term" value="F:metal ion binding"/>
    <property type="evidence" value="ECO:0007669"/>
    <property type="project" value="UniProtKB-UniRule"/>
</dbReference>
<dbReference type="Gene3D" id="3.40.50.300">
    <property type="entry name" value="P-loop containing nucleotide triphosphate hydrolases"/>
    <property type="match status" value="2"/>
</dbReference>
<dbReference type="FunFam" id="3.40.50.300:FF:000691">
    <property type="entry name" value="Regulator of telomere elongation helicase 1"/>
    <property type="match status" value="1"/>
</dbReference>
<dbReference type="CDD" id="cd18788">
    <property type="entry name" value="SF2_C_XPD"/>
    <property type="match status" value="1"/>
</dbReference>
<gene>
    <name evidence="19" type="ORF">g.30420</name>
</gene>
<evidence type="ECO:0000313" key="19">
    <source>
        <dbReference type="EMBL" id="JAS77402.1"/>
    </source>
</evidence>
<reference evidence="19" key="1">
    <citation type="submission" date="2015-11" db="EMBL/GenBank/DDBJ databases">
        <title>De novo transcriptome assembly of four potential Pierce s Disease insect vectors from Arizona vineyards.</title>
        <authorList>
            <person name="Tassone E.E."/>
        </authorList>
    </citation>
    <scope>NUCLEOTIDE SEQUENCE</scope>
</reference>
<dbReference type="GO" id="GO:0003677">
    <property type="term" value="F:DNA binding"/>
    <property type="evidence" value="ECO:0007669"/>
    <property type="project" value="UniProtKB-UniRule"/>
</dbReference>
<protein>
    <recommendedName>
        <fullName evidence="16 17">Regulator of telomere elongation helicase 1 homolog</fullName>
        <ecNumber evidence="17">5.6.2.-</ecNumber>
    </recommendedName>
</protein>
<dbReference type="SMART" id="SM00491">
    <property type="entry name" value="HELICc2"/>
    <property type="match status" value="1"/>
</dbReference>
<evidence type="ECO:0000256" key="6">
    <source>
        <dbReference type="ARBA" id="ARBA00022801"/>
    </source>
</evidence>
<dbReference type="GO" id="GO:0006260">
    <property type="term" value="P:DNA replication"/>
    <property type="evidence" value="ECO:0007669"/>
    <property type="project" value="InterPro"/>
</dbReference>
<dbReference type="PROSITE" id="PS00338">
    <property type="entry name" value="SOMATOTROPIN_2"/>
    <property type="match status" value="1"/>
</dbReference>
<keyword evidence="5 17" id="KW-0227">DNA damage</keyword>
<comment type="catalytic activity">
    <reaction evidence="15 17">
        <text>ATP + H2O = ADP + phosphate + H(+)</text>
        <dbReference type="Rhea" id="RHEA:13065"/>
        <dbReference type="ChEBI" id="CHEBI:15377"/>
        <dbReference type="ChEBI" id="CHEBI:15378"/>
        <dbReference type="ChEBI" id="CHEBI:30616"/>
        <dbReference type="ChEBI" id="CHEBI:43474"/>
        <dbReference type="ChEBI" id="CHEBI:456216"/>
    </reaction>
</comment>
<dbReference type="GO" id="GO:0005179">
    <property type="term" value="F:hormone activity"/>
    <property type="evidence" value="ECO:0007669"/>
    <property type="project" value="InterPro"/>
</dbReference>
<comment type="similarity">
    <text evidence="17">Belongs to the helicase family. RAD3/XPD subfamily.</text>
</comment>
<dbReference type="InterPro" id="IPR006554">
    <property type="entry name" value="Helicase-like_DEXD_c2"/>
</dbReference>
<proteinExistence type="inferred from homology"/>
<evidence type="ECO:0000256" key="8">
    <source>
        <dbReference type="ARBA" id="ARBA00022840"/>
    </source>
</evidence>
<dbReference type="InterPro" id="IPR057498">
    <property type="entry name" value="Rtel1_ARCH"/>
</dbReference>
<dbReference type="EC" id="5.6.2.-" evidence="17"/>
<dbReference type="GO" id="GO:0016887">
    <property type="term" value="F:ATP hydrolysis activity"/>
    <property type="evidence" value="ECO:0007669"/>
    <property type="project" value="RHEA"/>
</dbReference>
<dbReference type="GO" id="GO:0045910">
    <property type="term" value="P:negative regulation of DNA recombination"/>
    <property type="evidence" value="ECO:0007669"/>
    <property type="project" value="TreeGrafter"/>
</dbReference>
<dbReference type="GO" id="GO:0070182">
    <property type="term" value="F:DNA polymerase binding"/>
    <property type="evidence" value="ECO:0007669"/>
    <property type="project" value="TreeGrafter"/>
</dbReference>
<evidence type="ECO:0000256" key="2">
    <source>
        <dbReference type="ARBA" id="ARBA00022485"/>
    </source>
</evidence>
<dbReference type="Gene3D" id="1.20.1160.20">
    <property type="match status" value="1"/>
</dbReference>
<dbReference type="GO" id="GO:0003678">
    <property type="term" value="F:DNA helicase activity"/>
    <property type="evidence" value="ECO:0007669"/>
    <property type="project" value="UniProtKB-UniRule"/>
</dbReference>
<dbReference type="AlphaFoldDB" id="A0A1B6HRV6"/>
<evidence type="ECO:0000256" key="16">
    <source>
        <dbReference type="ARBA" id="ARBA00073810"/>
    </source>
</evidence>